<dbReference type="PANTHER" id="PTHR30023:SF0">
    <property type="entry name" value="PENICILLIN-SENSITIVE CARBOXYPEPTIDASE A"/>
    <property type="match status" value="1"/>
</dbReference>
<dbReference type="Gene3D" id="3.50.80.20">
    <property type="entry name" value="D-Ala-D-Ala carboxypeptidase C, peptidase S13"/>
    <property type="match status" value="1"/>
</dbReference>
<dbReference type="PRINTS" id="PR00922">
    <property type="entry name" value="DADACBPTASE3"/>
</dbReference>
<keyword evidence="5" id="KW-1185">Reference proteome</keyword>
<keyword evidence="4" id="KW-0645">Protease</keyword>
<reference evidence="4 5" key="1">
    <citation type="submission" date="2019-03" db="EMBL/GenBank/DDBJ databases">
        <title>Sequencing the genomes of 1000 actinobacteria strains.</title>
        <authorList>
            <person name="Klenk H.-P."/>
        </authorList>
    </citation>
    <scope>NUCLEOTIDE SEQUENCE [LARGE SCALE GENOMIC DNA]</scope>
    <source>
        <strain evidence="4 5">DSM 18936</strain>
    </source>
</reference>
<keyword evidence="4" id="KW-0121">Carboxypeptidase</keyword>
<dbReference type="OrthoDB" id="9802627at2"/>
<name>A0A4R7HYV2_9ACTN</name>
<dbReference type="InterPro" id="IPR012338">
    <property type="entry name" value="Beta-lactam/transpept-like"/>
</dbReference>
<comment type="caution">
    <text evidence="4">The sequence shown here is derived from an EMBL/GenBank/DDBJ whole genome shotgun (WGS) entry which is preliminary data.</text>
</comment>
<dbReference type="PANTHER" id="PTHR30023">
    <property type="entry name" value="D-ALANYL-D-ALANINE CARBOXYPEPTIDASE"/>
    <property type="match status" value="1"/>
</dbReference>
<evidence type="ECO:0000256" key="1">
    <source>
        <dbReference type="ARBA" id="ARBA00006096"/>
    </source>
</evidence>
<organism evidence="4 5">
    <name type="scientific">Ilumatobacter fluminis</name>
    <dbReference type="NCBI Taxonomy" id="467091"/>
    <lineage>
        <taxon>Bacteria</taxon>
        <taxon>Bacillati</taxon>
        <taxon>Actinomycetota</taxon>
        <taxon>Acidimicrobiia</taxon>
        <taxon>Acidimicrobiales</taxon>
        <taxon>Ilumatobacteraceae</taxon>
        <taxon>Ilumatobacter</taxon>
    </lineage>
</organism>
<sequence>MNARRQSGAGPLVVLTIAALIPALLLWAIWRWADGEAAAADDAVPETDSSVPVATEPAQPALSTGLLSMRRTAGELSRRLNVVAFQDAATSMTPLINDRSCSAISLDGTDVGAVNADTIVIPASNQKILVAAVAEDVLGNDFRYTTRVVGPQPSGGVVSGDVYLVGGGDPLLSGEWYPESNLDRNPVFDITSLDQLARNLVAAGVTRIDGTVRGDGSRYDDEYYIDSWGEGVAGIEAGPYDALLVNDARVQGDDQRGSDPNEAGAREFVRILAEQGVVVSGGSGTGVAPGDVPELASIESQPLPSAIAEMLTNSDNNTAEMMVKEIGVAVSGQGTREAGLNAIAATIAGWGIDTTGMVLGDGSGLSLDNRISCATLLDVLQYSTYDSSVGAGMAIAGETGTLSDIFTDTPVAGRMRAKTGTLNNPPFDQDPPAVKALSGYLPVDGGGAIEFVLILNGPTISDQSEYRQVWAELVNVLNSFPAVASPAALGPR</sequence>
<dbReference type="NCBIfam" id="TIGR00666">
    <property type="entry name" value="PBP4"/>
    <property type="match status" value="1"/>
</dbReference>
<dbReference type="AlphaFoldDB" id="A0A4R7HYV2"/>
<keyword evidence="3" id="KW-0472">Membrane</keyword>
<dbReference type="EMBL" id="SOAU01000001">
    <property type="protein sequence ID" value="TDT16412.1"/>
    <property type="molecule type" value="Genomic_DNA"/>
</dbReference>
<dbReference type="GO" id="GO:0004185">
    <property type="term" value="F:serine-type carboxypeptidase activity"/>
    <property type="evidence" value="ECO:0007669"/>
    <property type="project" value="InterPro"/>
</dbReference>
<keyword evidence="3" id="KW-0812">Transmembrane</keyword>
<dbReference type="SUPFAM" id="SSF56601">
    <property type="entry name" value="beta-lactamase/transpeptidase-like"/>
    <property type="match status" value="1"/>
</dbReference>
<protein>
    <submittedName>
        <fullName evidence="4">D-alanyl-D-alanine carboxypeptidase/D-alanyl-D-alanine-endopeptidase (Penicillin-binding protein 4)</fullName>
    </submittedName>
</protein>
<evidence type="ECO:0000256" key="3">
    <source>
        <dbReference type="SAM" id="Phobius"/>
    </source>
</evidence>
<evidence type="ECO:0000313" key="4">
    <source>
        <dbReference type="EMBL" id="TDT16412.1"/>
    </source>
</evidence>
<dbReference type="GO" id="GO:0006508">
    <property type="term" value="P:proteolysis"/>
    <property type="evidence" value="ECO:0007669"/>
    <property type="project" value="InterPro"/>
</dbReference>
<dbReference type="Pfam" id="PF02113">
    <property type="entry name" value="Peptidase_S13"/>
    <property type="match status" value="2"/>
</dbReference>
<dbReference type="Proteomes" id="UP000294558">
    <property type="component" value="Unassembled WGS sequence"/>
</dbReference>
<evidence type="ECO:0000313" key="5">
    <source>
        <dbReference type="Proteomes" id="UP000294558"/>
    </source>
</evidence>
<keyword evidence="3" id="KW-1133">Transmembrane helix</keyword>
<feature type="transmembrane region" description="Helical" evidence="3">
    <location>
        <begin position="12"/>
        <end position="30"/>
    </location>
</feature>
<dbReference type="InterPro" id="IPR000667">
    <property type="entry name" value="Peptidase_S13"/>
</dbReference>
<gene>
    <name evidence="4" type="ORF">BDK89_2002</name>
</gene>
<dbReference type="RefSeq" id="WP_133868795.1">
    <property type="nucleotide sequence ID" value="NZ_SOAU01000001.1"/>
</dbReference>
<evidence type="ECO:0000256" key="2">
    <source>
        <dbReference type="ARBA" id="ARBA00022801"/>
    </source>
</evidence>
<dbReference type="Gene3D" id="3.40.710.10">
    <property type="entry name" value="DD-peptidase/beta-lactamase superfamily"/>
    <property type="match status" value="1"/>
</dbReference>
<comment type="similarity">
    <text evidence="1">Belongs to the peptidase S13 family.</text>
</comment>
<dbReference type="GO" id="GO:0000270">
    <property type="term" value="P:peptidoglycan metabolic process"/>
    <property type="evidence" value="ECO:0007669"/>
    <property type="project" value="TreeGrafter"/>
</dbReference>
<proteinExistence type="inferred from homology"/>
<keyword evidence="2" id="KW-0378">Hydrolase</keyword>
<accession>A0A4R7HYV2</accession>